<dbReference type="AlphaFoldDB" id="A0A1C7FHV3"/>
<dbReference type="InterPro" id="IPR011990">
    <property type="entry name" value="TPR-like_helical_dom_sf"/>
</dbReference>
<comment type="similarity">
    <text evidence="1">Belongs to the hcp beta-lactamase family.</text>
</comment>
<keyword evidence="2" id="KW-0677">Repeat</keyword>
<dbReference type="PATRIC" id="fig|45658.7.peg.4231"/>
<name>A0A1C7FHV3_9VIBR</name>
<evidence type="ECO:0008006" key="6">
    <source>
        <dbReference type="Google" id="ProtNLM"/>
    </source>
</evidence>
<protein>
    <recommendedName>
        <fullName evidence="6">Sel1 repeat family protein</fullName>
    </recommendedName>
</protein>
<dbReference type="RefSeq" id="WP_065546771.1">
    <property type="nucleotide sequence ID" value="NZ_CP016415.1"/>
</dbReference>
<dbReference type="SUPFAM" id="SSF81901">
    <property type="entry name" value="HCP-like"/>
    <property type="match status" value="1"/>
</dbReference>
<dbReference type="GeneID" id="96874454"/>
<sequence length="418" mass="47041">MKTTPLFLLSLMAIFSSYTTTAKPLERSFNTVDEKRTAVELNGVVTHGYTPDSPVYFASNVTEDDDGKQQIQGATYRGEPEFDWWVADGFYAFCDNNKIKMGVTDSAMDFYDFFDIDAKFLFTLDNGSRYFYQPEIAENKHLYSPDIGYRQLFFQPTASFITALKQAKTVRVNIEAEYQLRPDTLDFESRLPMYGFAEMITRVMNHCPETAPEQDLTSLSQSQRLVAKAQNLLNTKNYDDAAKLLKQASKMGDGEASYLLGEYYVQHTEGDERWAKADKAMALGVKQGSAEAMCYVGINLIRARKENAENGAKGLALLEKAHAKQATCAAQNLGYMYSAGLLVEKDQQKAREYFKPIAKLEPKALHLLVATYVRAPQELDAEAYPWVQLMIENHDSDLGLKATICQRSPNVCNQGSML</sequence>
<reference evidence="4 5" key="1">
    <citation type="submission" date="2016-07" db="EMBL/GenBank/DDBJ databases">
        <title>Genome sequencing of Vibrio scophthalmi strain VS-05, an isolated from Paralichthys olivaceus.</title>
        <authorList>
            <person name="Han H.-J."/>
        </authorList>
    </citation>
    <scope>NUCLEOTIDE SEQUENCE [LARGE SCALE GENOMIC DNA]</scope>
    <source>
        <strain evidence="4 5">VS-05</strain>
    </source>
</reference>
<evidence type="ECO:0000256" key="1">
    <source>
        <dbReference type="ARBA" id="ARBA00008486"/>
    </source>
</evidence>
<dbReference type="InterPro" id="IPR006597">
    <property type="entry name" value="Sel1-like"/>
</dbReference>
<dbReference type="STRING" id="45658.VSVS12_03467"/>
<dbReference type="EMBL" id="CP016415">
    <property type="protein sequence ID" value="ANU39287.1"/>
    <property type="molecule type" value="Genomic_DNA"/>
</dbReference>
<keyword evidence="3" id="KW-0732">Signal</keyword>
<keyword evidence="5" id="KW-1185">Reference proteome</keyword>
<evidence type="ECO:0000256" key="3">
    <source>
        <dbReference type="SAM" id="SignalP"/>
    </source>
</evidence>
<proteinExistence type="inferred from homology"/>
<dbReference type="Gene3D" id="1.25.40.10">
    <property type="entry name" value="Tetratricopeptide repeat domain"/>
    <property type="match status" value="1"/>
</dbReference>
<dbReference type="SMART" id="SM00671">
    <property type="entry name" value="SEL1"/>
    <property type="match status" value="2"/>
</dbReference>
<evidence type="ECO:0000256" key="2">
    <source>
        <dbReference type="ARBA" id="ARBA00022737"/>
    </source>
</evidence>
<evidence type="ECO:0000313" key="5">
    <source>
        <dbReference type="Proteomes" id="UP000092528"/>
    </source>
</evidence>
<accession>A0A1C7FHV3</accession>
<dbReference type="Proteomes" id="UP000092528">
    <property type="component" value="Chromosome 2"/>
</dbReference>
<evidence type="ECO:0000313" key="4">
    <source>
        <dbReference type="EMBL" id="ANU39287.1"/>
    </source>
</evidence>
<organism evidence="4 5">
    <name type="scientific">Vibrio scophthalmi</name>
    <dbReference type="NCBI Taxonomy" id="45658"/>
    <lineage>
        <taxon>Bacteria</taxon>
        <taxon>Pseudomonadati</taxon>
        <taxon>Pseudomonadota</taxon>
        <taxon>Gammaproteobacteria</taxon>
        <taxon>Vibrionales</taxon>
        <taxon>Vibrionaceae</taxon>
        <taxon>Vibrio</taxon>
    </lineage>
</organism>
<dbReference type="PANTHER" id="PTHR13891:SF1">
    <property type="entry name" value="CYTOCHROME C OXIDASE ASSEMBLY FACTOR 7"/>
    <property type="match status" value="1"/>
</dbReference>
<feature type="signal peptide" evidence="3">
    <location>
        <begin position="1"/>
        <end position="22"/>
    </location>
</feature>
<dbReference type="InterPro" id="IPR040239">
    <property type="entry name" value="HcpB-like"/>
</dbReference>
<feature type="chain" id="PRO_5039933033" description="Sel1 repeat family protein" evidence="3">
    <location>
        <begin position="23"/>
        <end position="418"/>
    </location>
</feature>
<dbReference type="PANTHER" id="PTHR13891">
    <property type="entry name" value="CYTOCHROME C OXIDASE ASSEMBLY FACTOR 7"/>
    <property type="match status" value="1"/>
</dbReference>
<gene>
    <name evidence="4" type="ORF">VSVS05_04251</name>
</gene>